<dbReference type="InterPro" id="IPR051521">
    <property type="entry name" value="tRNA_Mod/Golgi_Maint"/>
</dbReference>
<dbReference type="GO" id="GO:0016432">
    <property type="term" value="F:tRNA-uridine aminocarboxypropyltransferase activity"/>
    <property type="evidence" value="ECO:0007669"/>
    <property type="project" value="UniProtKB-EC"/>
</dbReference>
<evidence type="ECO:0000256" key="9">
    <source>
        <dbReference type="ARBA" id="ARBA00039242"/>
    </source>
</evidence>
<feature type="domain" description="DTW" evidence="12">
    <location>
        <begin position="32"/>
        <end position="213"/>
    </location>
</feature>
<evidence type="ECO:0000313" key="15">
    <source>
        <dbReference type="Proteomes" id="UP000018208"/>
    </source>
</evidence>
<dbReference type="SMART" id="SM01144">
    <property type="entry name" value="DTW"/>
    <property type="match status" value="1"/>
</dbReference>
<dbReference type="EMBL" id="AUWU02000005">
    <property type="protein sequence ID" value="KAH0573395.1"/>
    <property type="molecule type" value="Genomic_DNA"/>
</dbReference>
<gene>
    <name evidence="13" type="ORF">SS50377_15083</name>
    <name evidence="14" type="ORF">SS50377_25515</name>
</gene>
<comment type="subcellular location">
    <subcellularLocation>
        <location evidence="1">Nucleus</location>
    </subcellularLocation>
</comment>
<dbReference type="GO" id="GO:0005634">
    <property type="term" value="C:nucleus"/>
    <property type="evidence" value="ECO:0007669"/>
    <property type="project" value="UniProtKB-SubCell"/>
</dbReference>
<dbReference type="OrthoDB" id="3173at2759"/>
<dbReference type="VEuPathDB" id="GiardiaDB:SS50377_25515"/>
<evidence type="ECO:0000256" key="2">
    <source>
        <dbReference type="ARBA" id="ARBA00012386"/>
    </source>
</evidence>
<evidence type="ECO:0000256" key="1">
    <source>
        <dbReference type="ARBA" id="ARBA00004123"/>
    </source>
</evidence>
<dbReference type="GO" id="GO:0008033">
    <property type="term" value="P:tRNA processing"/>
    <property type="evidence" value="ECO:0007669"/>
    <property type="project" value="UniProtKB-KW"/>
</dbReference>
<evidence type="ECO:0000256" key="8">
    <source>
        <dbReference type="ARBA" id="ARBA00038290"/>
    </source>
</evidence>
<keyword evidence="5" id="KW-0819">tRNA processing</keyword>
<evidence type="ECO:0000256" key="11">
    <source>
        <dbReference type="ARBA" id="ARBA00048718"/>
    </source>
</evidence>
<evidence type="ECO:0000256" key="3">
    <source>
        <dbReference type="ARBA" id="ARBA00022679"/>
    </source>
</evidence>
<keyword evidence="6" id="KW-0539">Nucleus</keyword>
<dbReference type="EMBL" id="KI546101">
    <property type="protein sequence ID" value="EST45062.1"/>
    <property type="molecule type" value="Genomic_DNA"/>
</dbReference>
<reference evidence="13 14" key="1">
    <citation type="journal article" date="2014" name="PLoS Genet.">
        <title>The Genome of Spironucleus salmonicida Highlights a Fish Pathogen Adapted to Fluctuating Environments.</title>
        <authorList>
            <person name="Xu F."/>
            <person name="Jerlstrom-Hultqvist J."/>
            <person name="Einarsson E."/>
            <person name="Astvaldsson A."/>
            <person name="Svard S.G."/>
            <person name="Andersson J.O."/>
        </authorList>
    </citation>
    <scope>NUCLEOTIDE SEQUENCE</scope>
    <source>
        <strain evidence="14">ATCC 50377</strain>
    </source>
</reference>
<dbReference type="AlphaFoldDB" id="V6LKG8"/>
<accession>V6LKG8</accession>
<evidence type="ECO:0000256" key="7">
    <source>
        <dbReference type="ARBA" id="ARBA00037050"/>
    </source>
</evidence>
<evidence type="ECO:0000259" key="12">
    <source>
        <dbReference type="SMART" id="SM01144"/>
    </source>
</evidence>
<comment type="function">
    <text evidence="7">Catalyzes the formation of 3-(3-amino-3-carboxypropyl)uridine (acp3U) at position 20 in the D-loop of several cytoplasmic tRNAs (acp3U(20)).</text>
</comment>
<dbReference type="InterPro" id="IPR005636">
    <property type="entry name" value="DTW"/>
</dbReference>
<proteinExistence type="inferred from homology"/>
<evidence type="ECO:0000256" key="5">
    <source>
        <dbReference type="ARBA" id="ARBA00022694"/>
    </source>
</evidence>
<evidence type="ECO:0000313" key="14">
    <source>
        <dbReference type="EMBL" id="KAH0573395.1"/>
    </source>
</evidence>
<protein>
    <recommendedName>
        <fullName evidence="9">tRNA-uridine aminocarboxypropyltransferase 1</fullName>
        <ecNumber evidence="2">2.5.1.25</ecNumber>
    </recommendedName>
    <alternativeName>
        <fullName evidence="10">DTW domain-containing protein 1</fullName>
    </alternativeName>
</protein>
<keyword evidence="3" id="KW-0808">Transferase</keyword>
<comment type="similarity">
    <text evidence="8">Belongs to the TDD superfamily. DTWD1 family.</text>
</comment>
<evidence type="ECO:0000313" key="13">
    <source>
        <dbReference type="EMBL" id="EST45062.1"/>
    </source>
</evidence>
<organism evidence="13">
    <name type="scientific">Spironucleus salmonicida</name>
    <dbReference type="NCBI Taxonomy" id="348837"/>
    <lineage>
        <taxon>Eukaryota</taxon>
        <taxon>Metamonada</taxon>
        <taxon>Diplomonadida</taxon>
        <taxon>Hexamitidae</taxon>
        <taxon>Hexamitinae</taxon>
        <taxon>Spironucleus</taxon>
    </lineage>
</organism>
<keyword evidence="15" id="KW-1185">Reference proteome</keyword>
<dbReference type="PANTHER" id="PTHR15627:SF8">
    <property type="entry name" value="TRNA-URIDINE AMINOCARBOXYPROPYLTRANSFERASE 1"/>
    <property type="match status" value="1"/>
</dbReference>
<evidence type="ECO:0000256" key="10">
    <source>
        <dbReference type="ARBA" id="ARBA00042508"/>
    </source>
</evidence>
<evidence type="ECO:0000256" key="6">
    <source>
        <dbReference type="ARBA" id="ARBA00023242"/>
    </source>
</evidence>
<dbReference type="Proteomes" id="UP000018208">
    <property type="component" value="Unassembled WGS sequence"/>
</dbReference>
<dbReference type="PANTHER" id="PTHR15627">
    <property type="entry name" value="NATURAL KILLER CELL-SPECIFIC ANTIGEN KLIP1"/>
    <property type="match status" value="1"/>
</dbReference>
<sequence length="247" mass="28283">MSLFSELNLPINPLDLLQISRRQPCPKCSKMSHWYCSSCGIPVTIPKIDVPSLPIPLTTLFYPGENLKKSSVQLVNALQIENFNVDIIDFQKKPEDGSILLFPSEDAVELSSINLKETKHIYVLDCTWPQAYKCIQSNFLLNIQKVKICNHKTEFWRPHGKGENSSYLSTCECIYWLNKEISSLLELNQNYDGIMTLFVAQACLVKQQMYQQGRVVIALGRKGEKQYGGWLDLEKSLKDKYETNDSH</sequence>
<keyword evidence="4" id="KW-0949">S-adenosyl-L-methionine</keyword>
<dbReference type="EC" id="2.5.1.25" evidence="2"/>
<name>V6LKG8_9EUKA</name>
<evidence type="ECO:0000256" key="4">
    <source>
        <dbReference type="ARBA" id="ARBA00022691"/>
    </source>
</evidence>
<dbReference type="Pfam" id="PF03942">
    <property type="entry name" value="DTW"/>
    <property type="match status" value="1"/>
</dbReference>
<comment type="catalytic activity">
    <reaction evidence="11">
        <text>a uridine in tRNA + S-adenosyl-L-methionine = a 3-[(3S)-3-amino-3-carboxypropyl]uridine in tRNA + S-methyl-5'-thioadenosine + H(+)</text>
        <dbReference type="Rhea" id="RHEA:62432"/>
        <dbReference type="Rhea" id="RHEA-COMP:13339"/>
        <dbReference type="Rhea" id="RHEA-COMP:16092"/>
        <dbReference type="ChEBI" id="CHEBI:15378"/>
        <dbReference type="ChEBI" id="CHEBI:17509"/>
        <dbReference type="ChEBI" id="CHEBI:59789"/>
        <dbReference type="ChEBI" id="CHEBI:65315"/>
        <dbReference type="ChEBI" id="CHEBI:82930"/>
        <dbReference type="EC" id="2.5.1.25"/>
    </reaction>
</comment>
<reference evidence="14" key="2">
    <citation type="submission" date="2020-12" db="EMBL/GenBank/DDBJ databases">
        <title>New Spironucleus salmonicida genome in near-complete chromosomes.</title>
        <authorList>
            <person name="Xu F."/>
            <person name="Kurt Z."/>
            <person name="Jimenez-Gonzalez A."/>
            <person name="Astvaldsson A."/>
            <person name="Andersson J.O."/>
            <person name="Svard S.G."/>
        </authorList>
    </citation>
    <scope>NUCLEOTIDE SEQUENCE</scope>
    <source>
        <strain evidence="14">ATCC 50377</strain>
    </source>
</reference>